<keyword evidence="3" id="KW-1185">Reference proteome</keyword>
<dbReference type="PANTHER" id="PTHR28307">
    <property type="entry name" value="PROTEIN PAL1"/>
    <property type="match status" value="1"/>
</dbReference>
<protein>
    <submittedName>
        <fullName evidence="2">Pal1 family protein</fullName>
    </submittedName>
</protein>
<sequence>MKDKNPFSESTIRPFVEHSSKEPYVDHDNEFSKLGYLVFRSFVNPDDDKLSGMPERNISLDKANMDRYLDHCSYPYDPAFMQHQVGPRLNTRSLRAKNNHLRKQPAVKPRLIIEDRGLRNRPKQINFPGRNASMLGYDRIDQLDTSNSYLGNFGVHHDGPFEPCCKHRNLDISTSPVAAFSENSGANSLSALIPKDKSEEDLTSDNSIWEGANTNTYGSPTYVEQDSSHSNDQESESLLNNNDGRQRSVNNLQRKASILDRLRHNCKKKFSSGGTK</sequence>
<evidence type="ECO:0000313" key="3">
    <source>
        <dbReference type="Proteomes" id="UP000016088"/>
    </source>
</evidence>
<organism evidence="2 3">
    <name type="scientific">Schizosaccharomyces octosporus (strain yFS286)</name>
    <name type="common">Fission yeast</name>
    <name type="synonym">Octosporomyces octosporus</name>
    <dbReference type="NCBI Taxonomy" id="483514"/>
    <lineage>
        <taxon>Eukaryota</taxon>
        <taxon>Fungi</taxon>
        <taxon>Dikarya</taxon>
        <taxon>Ascomycota</taxon>
        <taxon>Taphrinomycotina</taxon>
        <taxon>Schizosaccharomycetes</taxon>
        <taxon>Schizosaccharomycetales</taxon>
        <taxon>Schizosaccharomycetaceae</taxon>
        <taxon>Schizosaccharomyces</taxon>
    </lineage>
</organism>
<feature type="compositionally biased region" description="Polar residues" evidence="1">
    <location>
        <begin position="204"/>
        <end position="225"/>
    </location>
</feature>
<name>S9PYF1_SCHOY</name>
<dbReference type="OMA" id="EPCCKHR"/>
<dbReference type="Proteomes" id="UP000016088">
    <property type="component" value="Unassembled WGS sequence"/>
</dbReference>
<gene>
    <name evidence="2" type="ORF">SOCG_03304</name>
</gene>
<evidence type="ECO:0000313" key="2">
    <source>
        <dbReference type="EMBL" id="EPX74091.1"/>
    </source>
</evidence>
<dbReference type="Pfam" id="PF08316">
    <property type="entry name" value="Pal1"/>
    <property type="match status" value="1"/>
</dbReference>
<feature type="region of interest" description="Disordered" evidence="1">
    <location>
        <begin position="196"/>
        <end position="249"/>
    </location>
</feature>
<proteinExistence type="predicted"/>
<dbReference type="VEuPathDB" id="FungiDB:SOCG_03304"/>
<dbReference type="PANTHER" id="PTHR28307:SF2">
    <property type="entry name" value="PROTEIN PAL1"/>
    <property type="match status" value="1"/>
</dbReference>
<accession>S9PYF1</accession>
<feature type="compositionally biased region" description="Polar residues" evidence="1">
    <location>
        <begin position="233"/>
        <end position="249"/>
    </location>
</feature>
<dbReference type="RefSeq" id="XP_013017246.1">
    <property type="nucleotide sequence ID" value="XM_013161792.1"/>
</dbReference>
<evidence type="ECO:0000256" key="1">
    <source>
        <dbReference type="SAM" id="MobiDB-lite"/>
    </source>
</evidence>
<dbReference type="EMBL" id="KE503206">
    <property type="protein sequence ID" value="EPX74091.1"/>
    <property type="molecule type" value="Genomic_DNA"/>
</dbReference>
<dbReference type="GeneID" id="25032276"/>
<dbReference type="GO" id="GO:0005737">
    <property type="term" value="C:cytoplasm"/>
    <property type="evidence" value="ECO:0007669"/>
    <property type="project" value="TreeGrafter"/>
</dbReference>
<dbReference type="InterPro" id="IPR013226">
    <property type="entry name" value="Pal1"/>
</dbReference>
<dbReference type="HOGENOM" id="CLU_1023626_0_0_1"/>
<dbReference type="AlphaFoldDB" id="S9PYF1"/>
<dbReference type="OrthoDB" id="2018507at2759"/>
<reference evidence="2 3" key="1">
    <citation type="journal article" date="2011" name="Science">
        <title>Comparative functional genomics of the fission yeasts.</title>
        <authorList>
            <person name="Rhind N."/>
            <person name="Chen Z."/>
            <person name="Yassour M."/>
            <person name="Thompson D.A."/>
            <person name="Haas B.J."/>
            <person name="Habib N."/>
            <person name="Wapinski I."/>
            <person name="Roy S."/>
            <person name="Lin M.F."/>
            <person name="Heiman D.I."/>
            <person name="Young S.K."/>
            <person name="Furuya K."/>
            <person name="Guo Y."/>
            <person name="Pidoux A."/>
            <person name="Chen H.M."/>
            <person name="Robbertse B."/>
            <person name="Goldberg J.M."/>
            <person name="Aoki K."/>
            <person name="Bayne E.H."/>
            <person name="Berlin A.M."/>
            <person name="Desjardins C.A."/>
            <person name="Dobbs E."/>
            <person name="Dukaj L."/>
            <person name="Fan L."/>
            <person name="FitzGerald M.G."/>
            <person name="French C."/>
            <person name="Gujja S."/>
            <person name="Hansen K."/>
            <person name="Keifenheim D."/>
            <person name="Levin J.Z."/>
            <person name="Mosher R.A."/>
            <person name="Mueller C.A."/>
            <person name="Pfiffner J."/>
            <person name="Priest M."/>
            <person name="Russ C."/>
            <person name="Smialowska A."/>
            <person name="Swoboda P."/>
            <person name="Sykes S.M."/>
            <person name="Vaughn M."/>
            <person name="Vengrova S."/>
            <person name="Yoder R."/>
            <person name="Zeng Q."/>
            <person name="Allshire R."/>
            <person name="Baulcombe D."/>
            <person name="Birren B.W."/>
            <person name="Brown W."/>
            <person name="Ekwall K."/>
            <person name="Kellis M."/>
            <person name="Leatherwood J."/>
            <person name="Levin H."/>
            <person name="Margalit H."/>
            <person name="Martienssen R."/>
            <person name="Nieduszynski C.A."/>
            <person name="Spatafora J.W."/>
            <person name="Friedman N."/>
            <person name="Dalgaard J.Z."/>
            <person name="Baumann P."/>
            <person name="Niki H."/>
            <person name="Regev A."/>
            <person name="Nusbaum C."/>
        </authorList>
    </citation>
    <scope>NUCLEOTIDE SEQUENCE [LARGE SCALE GENOMIC DNA]</scope>
    <source>
        <strain evidence="3">yFS286</strain>
    </source>
</reference>